<proteinExistence type="predicted"/>
<dbReference type="InterPro" id="IPR051606">
    <property type="entry name" value="Polyketide_Oxido-like"/>
</dbReference>
<dbReference type="GO" id="GO:0004074">
    <property type="term" value="F:biliverdin reductase [NAD(P)H] activity"/>
    <property type="evidence" value="ECO:0007669"/>
    <property type="project" value="TreeGrafter"/>
</dbReference>
<reference evidence="2" key="2">
    <citation type="submission" date="2023-01" db="EMBL/GenBank/DDBJ databases">
        <authorList>
            <person name="Sun Q."/>
            <person name="Evtushenko L."/>
        </authorList>
    </citation>
    <scope>NUCLEOTIDE SEQUENCE</scope>
    <source>
        <strain evidence="2">VKM Ac-1321</strain>
    </source>
</reference>
<keyword evidence="3" id="KW-1185">Reference proteome</keyword>
<dbReference type="GO" id="GO:0042602">
    <property type="term" value="F:riboflavin reductase (NADPH) activity"/>
    <property type="evidence" value="ECO:0007669"/>
    <property type="project" value="TreeGrafter"/>
</dbReference>
<sequence>MKLTVFGATGGIGTLLIREGLARGHEMTAVARRPADLGCDVVVADFGDAEALAAAVAGRDAVLSALGIRPAEMKARRAKDPGARSTVQADGARAQVAAMRATGVRRIVSVDAAGRVADAGDSVLMRYVAKPIVGRILAEGFADLAVAEQVLRDGGVDWTLIAPPRLTDGPHRPYRTVLDVNVRGGRTLSRADVADAMFRALDEPGWIHRRVSVAY</sequence>
<organism evidence="2 3">
    <name type="scientific">Dactylosporangium matsuzakiense</name>
    <dbReference type="NCBI Taxonomy" id="53360"/>
    <lineage>
        <taxon>Bacteria</taxon>
        <taxon>Bacillati</taxon>
        <taxon>Actinomycetota</taxon>
        <taxon>Actinomycetes</taxon>
        <taxon>Micromonosporales</taxon>
        <taxon>Micromonosporaceae</taxon>
        <taxon>Dactylosporangium</taxon>
    </lineage>
</organism>
<evidence type="ECO:0000313" key="2">
    <source>
        <dbReference type="EMBL" id="GLK98280.1"/>
    </source>
</evidence>
<dbReference type="PANTHER" id="PTHR43355">
    <property type="entry name" value="FLAVIN REDUCTASE (NADPH)"/>
    <property type="match status" value="1"/>
</dbReference>
<dbReference type="RefSeq" id="WP_223102839.1">
    <property type="nucleotide sequence ID" value="NZ_BAAAXA010000003.1"/>
</dbReference>
<protein>
    <submittedName>
        <fullName evidence="2">NADH-flavin reductase</fullName>
    </submittedName>
</protein>
<evidence type="ECO:0000259" key="1">
    <source>
        <dbReference type="Pfam" id="PF13460"/>
    </source>
</evidence>
<dbReference type="AlphaFoldDB" id="A0A9W6KDJ0"/>
<dbReference type="PANTHER" id="PTHR43355:SF2">
    <property type="entry name" value="FLAVIN REDUCTASE (NADPH)"/>
    <property type="match status" value="1"/>
</dbReference>
<dbReference type="Pfam" id="PF13460">
    <property type="entry name" value="NAD_binding_10"/>
    <property type="match status" value="1"/>
</dbReference>
<dbReference type="EMBL" id="BSFP01000001">
    <property type="protein sequence ID" value="GLK98280.1"/>
    <property type="molecule type" value="Genomic_DNA"/>
</dbReference>
<reference evidence="2" key="1">
    <citation type="journal article" date="2014" name="Int. J. Syst. Evol. Microbiol.">
        <title>Complete genome sequence of Corynebacterium casei LMG S-19264T (=DSM 44701T), isolated from a smear-ripened cheese.</title>
        <authorList>
            <consortium name="US DOE Joint Genome Institute (JGI-PGF)"/>
            <person name="Walter F."/>
            <person name="Albersmeier A."/>
            <person name="Kalinowski J."/>
            <person name="Ruckert C."/>
        </authorList>
    </citation>
    <scope>NUCLEOTIDE SEQUENCE</scope>
    <source>
        <strain evidence="2">VKM Ac-1321</strain>
    </source>
</reference>
<name>A0A9W6KDJ0_9ACTN</name>
<dbReference type="SUPFAM" id="SSF51735">
    <property type="entry name" value="NAD(P)-binding Rossmann-fold domains"/>
    <property type="match status" value="1"/>
</dbReference>
<evidence type="ECO:0000313" key="3">
    <source>
        <dbReference type="Proteomes" id="UP001143480"/>
    </source>
</evidence>
<dbReference type="InterPro" id="IPR036291">
    <property type="entry name" value="NAD(P)-bd_dom_sf"/>
</dbReference>
<feature type="domain" description="NAD(P)-binding" evidence="1">
    <location>
        <begin position="7"/>
        <end position="204"/>
    </location>
</feature>
<comment type="caution">
    <text evidence="2">The sequence shown here is derived from an EMBL/GenBank/DDBJ whole genome shotgun (WGS) entry which is preliminary data.</text>
</comment>
<accession>A0A9W6KDJ0</accession>
<dbReference type="Proteomes" id="UP001143480">
    <property type="component" value="Unassembled WGS sequence"/>
</dbReference>
<gene>
    <name evidence="2" type="ORF">GCM10017581_000210</name>
</gene>
<dbReference type="Gene3D" id="3.40.50.720">
    <property type="entry name" value="NAD(P)-binding Rossmann-like Domain"/>
    <property type="match status" value="1"/>
</dbReference>
<dbReference type="InterPro" id="IPR016040">
    <property type="entry name" value="NAD(P)-bd_dom"/>
</dbReference>